<sequence>MLRYFLTLISTMAFTGAIAIFPKYWGALQDKRLSGPVLSGLLFTALAIWVIFRLLKEDFPLGAAPVKIFKQYVFYGIQFGSLIGFFCLSGWLLSLGTDWLFSRFLSATIVNGLSFLCFSLFAIGVIRLITWMIDQKIF</sequence>
<keyword evidence="1" id="KW-1133">Transmembrane helix</keyword>
<gene>
    <name evidence="2" type="ORF">ABWT76_002452</name>
</gene>
<feature type="transmembrane region" description="Helical" evidence="1">
    <location>
        <begin position="72"/>
        <end position="93"/>
    </location>
</feature>
<name>A0AAU8JLC3_9CYAN</name>
<proteinExistence type="predicted"/>
<dbReference type="EMBL" id="CP159837">
    <property type="protein sequence ID" value="XCM39515.1"/>
    <property type="molecule type" value="Genomic_DNA"/>
</dbReference>
<dbReference type="RefSeq" id="WP_054466979.1">
    <property type="nucleotide sequence ID" value="NZ_CP159837.1"/>
</dbReference>
<accession>A0AAU8JLC3</accession>
<evidence type="ECO:0000256" key="1">
    <source>
        <dbReference type="SAM" id="Phobius"/>
    </source>
</evidence>
<organism evidence="2">
    <name type="scientific">Planktothricoides raciborskii GIHE-MW2</name>
    <dbReference type="NCBI Taxonomy" id="2792601"/>
    <lineage>
        <taxon>Bacteria</taxon>
        <taxon>Bacillati</taxon>
        <taxon>Cyanobacteriota</taxon>
        <taxon>Cyanophyceae</taxon>
        <taxon>Oscillatoriophycideae</taxon>
        <taxon>Oscillatoriales</taxon>
        <taxon>Oscillatoriaceae</taxon>
        <taxon>Planktothricoides</taxon>
    </lineage>
</organism>
<protein>
    <recommendedName>
        <fullName evidence="3">MotA/TolQ/ExbB proton channel domain-containing protein</fullName>
    </recommendedName>
</protein>
<feature type="transmembrane region" description="Helical" evidence="1">
    <location>
        <begin position="35"/>
        <end position="52"/>
    </location>
</feature>
<keyword evidence="1" id="KW-0812">Transmembrane</keyword>
<evidence type="ECO:0000313" key="2">
    <source>
        <dbReference type="EMBL" id="XCM39515.1"/>
    </source>
</evidence>
<feature type="transmembrane region" description="Helical" evidence="1">
    <location>
        <begin position="113"/>
        <end position="133"/>
    </location>
</feature>
<keyword evidence="1" id="KW-0472">Membrane</keyword>
<reference evidence="2" key="1">
    <citation type="submission" date="2024-07" db="EMBL/GenBank/DDBJ databases">
        <authorList>
            <person name="Kim Y.J."/>
            <person name="Jeong J.Y."/>
        </authorList>
    </citation>
    <scope>NUCLEOTIDE SEQUENCE</scope>
    <source>
        <strain evidence="2">GIHE-MW2</strain>
    </source>
</reference>
<dbReference type="AlphaFoldDB" id="A0AAU8JLC3"/>
<evidence type="ECO:0008006" key="3">
    <source>
        <dbReference type="Google" id="ProtNLM"/>
    </source>
</evidence>